<dbReference type="SUPFAM" id="SSF48452">
    <property type="entry name" value="TPR-like"/>
    <property type="match status" value="2"/>
</dbReference>
<evidence type="ECO:0000313" key="2">
    <source>
        <dbReference type="EMBL" id="MBB3098285.1"/>
    </source>
</evidence>
<dbReference type="GO" id="GO:0052621">
    <property type="term" value="F:diguanylate cyclase activity"/>
    <property type="evidence" value="ECO:0007669"/>
    <property type="project" value="TreeGrafter"/>
</dbReference>
<evidence type="ECO:0000313" key="3">
    <source>
        <dbReference type="Proteomes" id="UP000590749"/>
    </source>
</evidence>
<dbReference type="RefSeq" id="WP_183224203.1">
    <property type="nucleotide sequence ID" value="NZ_BMPW01000016.1"/>
</dbReference>
<gene>
    <name evidence="2" type="ORF">FHR83_005980</name>
</gene>
<dbReference type="Pfam" id="PF00990">
    <property type="entry name" value="GGDEF"/>
    <property type="match status" value="1"/>
</dbReference>
<feature type="domain" description="GGDEF" evidence="1">
    <location>
        <begin position="380"/>
        <end position="517"/>
    </location>
</feature>
<organism evidence="2 3">
    <name type="scientific">Actinoplanes campanulatus</name>
    <dbReference type="NCBI Taxonomy" id="113559"/>
    <lineage>
        <taxon>Bacteria</taxon>
        <taxon>Bacillati</taxon>
        <taxon>Actinomycetota</taxon>
        <taxon>Actinomycetes</taxon>
        <taxon>Micromonosporales</taxon>
        <taxon>Micromonosporaceae</taxon>
        <taxon>Actinoplanes</taxon>
    </lineage>
</organism>
<dbReference type="SUPFAM" id="SSF55073">
    <property type="entry name" value="Nucleotide cyclase"/>
    <property type="match status" value="1"/>
</dbReference>
<dbReference type="Gene3D" id="1.25.40.10">
    <property type="entry name" value="Tetratricopeptide repeat domain"/>
    <property type="match status" value="2"/>
</dbReference>
<dbReference type="CDD" id="cd01949">
    <property type="entry name" value="GGDEF"/>
    <property type="match status" value="1"/>
</dbReference>
<reference evidence="2 3" key="1">
    <citation type="submission" date="2020-08" db="EMBL/GenBank/DDBJ databases">
        <title>Genomic Encyclopedia of Type Strains, Phase III (KMG-III): the genomes of soil and plant-associated and newly described type strains.</title>
        <authorList>
            <person name="Whitman W."/>
        </authorList>
    </citation>
    <scope>NUCLEOTIDE SEQUENCE [LARGE SCALE GENOMIC DNA]</scope>
    <source>
        <strain evidence="2 3">CECT 3287</strain>
    </source>
</reference>
<dbReference type="InterPro" id="IPR011990">
    <property type="entry name" value="TPR-like_helical_dom_sf"/>
</dbReference>
<dbReference type="PROSITE" id="PS50887">
    <property type="entry name" value="GGDEF"/>
    <property type="match status" value="1"/>
</dbReference>
<protein>
    <submittedName>
        <fullName evidence="2">Diguanylate cyclase (GGDEF)-like protein</fullName>
    </submittedName>
</protein>
<evidence type="ECO:0000259" key="1">
    <source>
        <dbReference type="PROSITE" id="PS50887"/>
    </source>
</evidence>
<dbReference type="GO" id="GO:1902201">
    <property type="term" value="P:negative regulation of bacterial-type flagellum-dependent cell motility"/>
    <property type="evidence" value="ECO:0007669"/>
    <property type="project" value="TreeGrafter"/>
</dbReference>
<comment type="caution">
    <text evidence="2">The sequence shown here is derived from an EMBL/GenBank/DDBJ whole genome shotgun (WGS) entry which is preliminary data.</text>
</comment>
<dbReference type="GO" id="GO:0043709">
    <property type="term" value="P:cell adhesion involved in single-species biofilm formation"/>
    <property type="evidence" value="ECO:0007669"/>
    <property type="project" value="TreeGrafter"/>
</dbReference>
<dbReference type="Proteomes" id="UP000590749">
    <property type="component" value="Unassembled WGS sequence"/>
</dbReference>
<dbReference type="SMART" id="SM00267">
    <property type="entry name" value="GGDEF"/>
    <property type="match status" value="1"/>
</dbReference>
<accession>A0A7W5ALG5</accession>
<sequence length="524" mass="57873">MVRSVDAEVLSAALLTIEDERSWDAQAELTRAISIEEAARVLGDPLLIARARLCQANMRMRSGDIAGAAEQIWQVHEWAVGNDARLLLARTHLIWACIHQHLGDSEQALEHALLSVELLDDESTTHMHIWHRTKLADALWAAGSMDAARIRYAQAEELAVLTGSPVLLSLLNNHAYAEYDTGHQQRAEEVAKRLQRLAEERGIPLEPAFLDTIGAIQIGNGRFAEAETTMRLCIERHAEGRHEDADALPEYLLTLAQAQRGLQAYARAQESLDECRAMCADRDLVEVLVRVHQEQAELHAVRGEFAEAFAVHKTFFLAYQNLHSLQREARTRTRQAMFETVEARQEAERFREQARRDPLTGLHNRRHVDEVLPVLIESDPALTIALVDLDHFKQVNDRLSHSVGDQVLIKVAALIADGVAAACPEGFTARIGGEEFLVVLPGTLPARAFALLDGIRRTIREHDWRDLTHGLPVTVSIGVAAAADVAAPTQPTLLSTADGHLYSAKHAGRDRVVSAASRGYASAA</sequence>
<dbReference type="InterPro" id="IPR000160">
    <property type="entry name" value="GGDEF_dom"/>
</dbReference>
<dbReference type="NCBIfam" id="TIGR00254">
    <property type="entry name" value="GGDEF"/>
    <property type="match status" value="1"/>
</dbReference>
<dbReference type="EMBL" id="JACHXF010000014">
    <property type="protein sequence ID" value="MBB3098285.1"/>
    <property type="molecule type" value="Genomic_DNA"/>
</dbReference>
<dbReference type="AlphaFoldDB" id="A0A7W5ALG5"/>
<dbReference type="Gene3D" id="3.30.70.270">
    <property type="match status" value="1"/>
</dbReference>
<dbReference type="InterPro" id="IPR043128">
    <property type="entry name" value="Rev_trsase/Diguanyl_cyclase"/>
</dbReference>
<dbReference type="PANTHER" id="PTHR45138:SF9">
    <property type="entry name" value="DIGUANYLATE CYCLASE DGCM-RELATED"/>
    <property type="match status" value="1"/>
</dbReference>
<name>A0A7W5ALG5_9ACTN</name>
<proteinExistence type="predicted"/>
<dbReference type="PANTHER" id="PTHR45138">
    <property type="entry name" value="REGULATORY COMPONENTS OF SENSORY TRANSDUCTION SYSTEM"/>
    <property type="match status" value="1"/>
</dbReference>
<dbReference type="InterPro" id="IPR050469">
    <property type="entry name" value="Diguanylate_Cyclase"/>
</dbReference>
<dbReference type="GO" id="GO:0005886">
    <property type="term" value="C:plasma membrane"/>
    <property type="evidence" value="ECO:0007669"/>
    <property type="project" value="TreeGrafter"/>
</dbReference>
<keyword evidence="3" id="KW-1185">Reference proteome</keyword>
<dbReference type="InterPro" id="IPR029787">
    <property type="entry name" value="Nucleotide_cyclase"/>
</dbReference>